<evidence type="ECO:0000313" key="2">
    <source>
        <dbReference type="EMBL" id="OEU23237.1"/>
    </source>
</evidence>
<dbReference type="AlphaFoldDB" id="A0A1E7FYL4"/>
<organism evidence="2 3">
    <name type="scientific">Fragilariopsis cylindrus CCMP1102</name>
    <dbReference type="NCBI Taxonomy" id="635003"/>
    <lineage>
        <taxon>Eukaryota</taxon>
        <taxon>Sar</taxon>
        <taxon>Stramenopiles</taxon>
        <taxon>Ochrophyta</taxon>
        <taxon>Bacillariophyta</taxon>
        <taxon>Bacillariophyceae</taxon>
        <taxon>Bacillariophycidae</taxon>
        <taxon>Bacillariales</taxon>
        <taxon>Bacillariaceae</taxon>
        <taxon>Fragilariopsis</taxon>
    </lineage>
</organism>
<proteinExistence type="predicted"/>
<protein>
    <submittedName>
        <fullName evidence="2">Uncharacterized protein</fullName>
    </submittedName>
</protein>
<evidence type="ECO:0000313" key="3">
    <source>
        <dbReference type="Proteomes" id="UP000095751"/>
    </source>
</evidence>
<gene>
    <name evidence="2" type="ORF">FRACYDRAFT_233407</name>
</gene>
<dbReference type="InParanoid" id="A0A1E7FYL4"/>
<sequence>MNCSATKMTSPKKMISTKRHHDDESTGENSKVAATPTNSAISKKNKTNNNKFKHDGKISLVVDTVSHVIAEFLSTPTLVVFSSCNKTCMAAVRTEVTSRKKRITKMNIRVKELLGLAAGIGQCYIPTRANVIEAEQLCKEAKRIIDTDLEWQDRINSDNWMNGDDEFDSSMDRFFEKERKLLESERDSRMLPMCFYLAPDGSEPLQQLEEEIVETARYYVERIWGAVGRIRGTHASNDPFFTVEFAEIVYIPANNLACSSSLLGALRVAARAQIVFPYGSAIEHVPLQYRRCLYKYDTLSSVDDRLTNLWRFSGWQFFSFQLKVE</sequence>
<evidence type="ECO:0000256" key="1">
    <source>
        <dbReference type="SAM" id="MobiDB-lite"/>
    </source>
</evidence>
<dbReference type="Proteomes" id="UP000095751">
    <property type="component" value="Unassembled WGS sequence"/>
</dbReference>
<feature type="region of interest" description="Disordered" evidence="1">
    <location>
        <begin position="1"/>
        <end position="48"/>
    </location>
</feature>
<dbReference type="KEGG" id="fcy:FRACYDRAFT_233407"/>
<name>A0A1E7FYL4_9STRA</name>
<keyword evidence="3" id="KW-1185">Reference proteome</keyword>
<reference evidence="2 3" key="1">
    <citation type="submission" date="2016-09" db="EMBL/GenBank/DDBJ databases">
        <title>Extensive genetic diversity and differential bi-allelic expression allows diatom success in the polar Southern Ocean.</title>
        <authorList>
            <consortium name="DOE Joint Genome Institute"/>
            <person name="Mock T."/>
            <person name="Otillar R.P."/>
            <person name="Strauss J."/>
            <person name="Dupont C."/>
            <person name="Frickenhaus S."/>
            <person name="Maumus F."/>
            <person name="Mcmullan M."/>
            <person name="Sanges R."/>
            <person name="Schmutz J."/>
            <person name="Toseland A."/>
            <person name="Valas R."/>
            <person name="Veluchamy A."/>
            <person name="Ward B.J."/>
            <person name="Allen A."/>
            <person name="Barry K."/>
            <person name="Falciatore A."/>
            <person name="Ferrante M."/>
            <person name="Fortunato A.E."/>
            <person name="Gloeckner G."/>
            <person name="Gruber A."/>
            <person name="Hipkin R."/>
            <person name="Janech M."/>
            <person name="Kroth P."/>
            <person name="Leese F."/>
            <person name="Lindquist E."/>
            <person name="Lyon B.R."/>
            <person name="Martin J."/>
            <person name="Mayer C."/>
            <person name="Parker M."/>
            <person name="Quesneville H."/>
            <person name="Raymond J."/>
            <person name="Uhlig C."/>
            <person name="Valentin K.U."/>
            <person name="Worden A.Z."/>
            <person name="Armbrust E.V."/>
            <person name="Bowler C."/>
            <person name="Green B."/>
            <person name="Moulton V."/>
            <person name="Van Oosterhout C."/>
            <person name="Grigoriev I."/>
        </authorList>
    </citation>
    <scope>NUCLEOTIDE SEQUENCE [LARGE SCALE GENOMIC DNA]</scope>
    <source>
        <strain evidence="2 3">CCMP1102</strain>
    </source>
</reference>
<accession>A0A1E7FYL4</accession>
<dbReference type="EMBL" id="KV784353">
    <property type="protein sequence ID" value="OEU23237.1"/>
    <property type="molecule type" value="Genomic_DNA"/>
</dbReference>